<keyword evidence="2" id="KW-1185">Reference proteome</keyword>
<dbReference type="Gene3D" id="3.80.10.10">
    <property type="entry name" value="Ribonuclease Inhibitor"/>
    <property type="match status" value="2"/>
</dbReference>
<sequence length="681" mass="73729">MFELLWALSRGEDANTLRLYIQLLGISHGTRQAIRGTLRQISFDDMAIGSSPDDIKQEEDRLPPLTADALAALIGPCKGLVKLSLPSRDPGLWGCGRTVSGYVPWVDEAFAGHTQLATLRIPTGDSLMAALPRILGHLPGLVDFQLTTCRPCDPTAVLPALTLCPCLEAVDWGGLPFDPALLLVPNPPHAPLCARLRRLSLPAASSDEKLALFIRSLARLEQLGLEECDDGTLACVGPHLTQLKVPANKLSPLCAEGFGRLEDIEIMDHPKTPELAIAMLRANRATLRSVSLRRCRLTGSFFEALAACPGLTHLDLSIRLGGCADFNLSEIPQDLLHRLESLRLHEAKFGGHRHHRSPIESPISLASPTLRTLNMDLDLGVRATLALDCPALESLTLPTAEYYRYPLVLNCPQLRRIAGLAEQDLAECSPMPWLTRVSYAKQPASYGHLDGSRAVLFDALRTGWPAVTHLDGVRLAQFDDLARLFQAAPALRHLRAKLVVSPGEGSPVLAIDRLESLDLTLTAALGKAFLAGNASMHLRVEAPRLRLLTLSENSPATSIRTLAVHCPALAGLRLLRMRDLTAFTLASSPHSLHIDRCPAMDPACLLACLLGRHGSALRRIFLGGLSTPCRAAWIELAAALGALPRLTDLRLGNHPAPSLCLTCPALRRLELPQDPTTDDLA</sequence>
<dbReference type="Proteomes" id="UP001141327">
    <property type="component" value="Unassembled WGS sequence"/>
</dbReference>
<proteinExistence type="predicted"/>
<name>A0ABQ8U6C2_9EUKA</name>
<evidence type="ECO:0000313" key="2">
    <source>
        <dbReference type="Proteomes" id="UP001141327"/>
    </source>
</evidence>
<comment type="caution">
    <text evidence="1">The sequence shown here is derived from an EMBL/GenBank/DDBJ whole genome shotgun (WGS) entry which is preliminary data.</text>
</comment>
<dbReference type="SUPFAM" id="SSF52047">
    <property type="entry name" value="RNI-like"/>
    <property type="match status" value="3"/>
</dbReference>
<organism evidence="1 2">
    <name type="scientific">Paratrimastix pyriformis</name>
    <dbReference type="NCBI Taxonomy" id="342808"/>
    <lineage>
        <taxon>Eukaryota</taxon>
        <taxon>Metamonada</taxon>
        <taxon>Preaxostyla</taxon>
        <taxon>Paratrimastigidae</taxon>
        <taxon>Paratrimastix</taxon>
    </lineage>
</organism>
<evidence type="ECO:0000313" key="1">
    <source>
        <dbReference type="EMBL" id="KAJ4454902.1"/>
    </source>
</evidence>
<protein>
    <submittedName>
        <fullName evidence="1">Uncharacterized protein</fullName>
    </submittedName>
</protein>
<reference evidence="1" key="1">
    <citation type="journal article" date="2022" name="bioRxiv">
        <title>Genomics of Preaxostyla Flagellates Illuminates Evolutionary Transitions and the Path Towards Mitochondrial Loss.</title>
        <authorList>
            <person name="Novak L.V.F."/>
            <person name="Treitli S.C."/>
            <person name="Pyrih J."/>
            <person name="Halakuc P."/>
            <person name="Pipaliya S.V."/>
            <person name="Vacek V."/>
            <person name="Brzon O."/>
            <person name="Soukal P."/>
            <person name="Eme L."/>
            <person name="Dacks J.B."/>
            <person name="Karnkowska A."/>
            <person name="Elias M."/>
            <person name="Hampl V."/>
        </authorList>
    </citation>
    <scope>NUCLEOTIDE SEQUENCE</scope>
    <source>
        <strain evidence="1">RCP-MX</strain>
    </source>
</reference>
<accession>A0ABQ8U6C2</accession>
<dbReference type="EMBL" id="JAPMOS010000128">
    <property type="protein sequence ID" value="KAJ4454902.1"/>
    <property type="molecule type" value="Genomic_DNA"/>
</dbReference>
<gene>
    <name evidence="1" type="ORF">PAPYR_10249</name>
</gene>
<dbReference type="InterPro" id="IPR032675">
    <property type="entry name" value="LRR_dom_sf"/>
</dbReference>